<proteinExistence type="predicted"/>
<dbReference type="PANTHER" id="PTHR44259">
    <property type="entry name" value="OS07G0183000 PROTEIN-RELATED"/>
    <property type="match status" value="1"/>
</dbReference>
<evidence type="ECO:0000313" key="3">
    <source>
        <dbReference type="Proteomes" id="UP000886595"/>
    </source>
</evidence>
<dbReference type="InterPro" id="IPR005174">
    <property type="entry name" value="KIB1-4_b-propeller"/>
</dbReference>
<accession>A0A8X7VFC2</accession>
<keyword evidence="3" id="KW-1185">Reference proteome</keyword>
<dbReference type="InterPro" id="IPR050942">
    <property type="entry name" value="F-box_BR-signaling"/>
</dbReference>
<organism evidence="2 3">
    <name type="scientific">Brassica carinata</name>
    <name type="common">Ethiopian mustard</name>
    <name type="synonym">Abyssinian cabbage</name>
    <dbReference type="NCBI Taxonomy" id="52824"/>
    <lineage>
        <taxon>Eukaryota</taxon>
        <taxon>Viridiplantae</taxon>
        <taxon>Streptophyta</taxon>
        <taxon>Embryophyta</taxon>
        <taxon>Tracheophyta</taxon>
        <taxon>Spermatophyta</taxon>
        <taxon>Magnoliopsida</taxon>
        <taxon>eudicotyledons</taxon>
        <taxon>Gunneridae</taxon>
        <taxon>Pentapetalae</taxon>
        <taxon>rosids</taxon>
        <taxon>malvids</taxon>
        <taxon>Brassicales</taxon>
        <taxon>Brassicaceae</taxon>
        <taxon>Brassiceae</taxon>
        <taxon>Brassica</taxon>
    </lineage>
</organism>
<name>A0A8X7VFC2_BRACI</name>
<dbReference type="Pfam" id="PF03478">
    <property type="entry name" value="Beta-prop_KIB1-4"/>
    <property type="match status" value="1"/>
</dbReference>
<comment type="caution">
    <text evidence="2">The sequence shown here is derived from an EMBL/GenBank/DDBJ whole genome shotgun (WGS) entry which is preliminary data.</text>
</comment>
<dbReference type="AlphaFoldDB" id="A0A8X7VFC2"/>
<dbReference type="Proteomes" id="UP000886595">
    <property type="component" value="Unassembled WGS sequence"/>
</dbReference>
<protein>
    <recommendedName>
        <fullName evidence="1">KIB1-4 beta-propeller domain-containing protein</fullName>
    </recommendedName>
</protein>
<dbReference type="PANTHER" id="PTHR44259:SF105">
    <property type="entry name" value="DUF295 DOMAIN-CONTAINING PROTEIN"/>
    <property type="match status" value="1"/>
</dbReference>
<sequence length="376" mass="42648">MSRLLGRIAKFSTSHGLCFTDLRRLSTATPYLLLDETNHKAARRPWDGEMVVDMNLYDPMIDERVKIPDQTLSKELLYSVRIGTSRGWVGMKNIKDFTVHLTNIFNPCASAFSHKVITLPPLDDNKARISSISLSASPNQQQEEDCVVAAKSCSSPFISLCRPGDSDWTRIEVPFFAPNVSYSTRDQRFYLYWGGKEEEEYNGPIDLVNASSGFPQVSLYQSFPNSEIPKSRQDQVISTFKTRYMVESPSGDSFIVYWCAEFLSSEGYESTSGNRPPYKMTSYKRKPRGFVVFRQDPEQKIGSYTEDIGDLCIFLGKNEAFCLSATEYPGLNPNSIYYARWDTGFSCYDLSSNTLHDLIDGEAPISRSYMWLAPLQ</sequence>
<gene>
    <name evidence="2" type="ORF">Bca52824_021833</name>
</gene>
<feature type="domain" description="KIB1-4 beta-propeller" evidence="1">
    <location>
        <begin position="65"/>
        <end position="342"/>
    </location>
</feature>
<reference evidence="2 3" key="1">
    <citation type="submission" date="2020-02" db="EMBL/GenBank/DDBJ databases">
        <authorList>
            <person name="Ma Q."/>
            <person name="Huang Y."/>
            <person name="Song X."/>
            <person name="Pei D."/>
        </authorList>
    </citation>
    <scope>NUCLEOTIDE SEQUENCE [LARGE SCALE GENOMIC DNA]</scope>
    <source>
        <strain evidence="2">Sxm20200214</strain>
        <tissue evidence="2">Leaf</tissue>
    </source>
</reference>
<evidence type="ECO:0000313" key="2">
    <source>
        <dbReference type="EMBL" id="KAG2310276.1"/>
    </source>
</evidence>
<dbReference type="EMBL" id="JAAMPC010000005">
    <property type="protein sequence ID" value="KAG2310276.1"/>
    <property type="molecule type" value="Genomic_DNA"/>
</dbReference>
<dbReference type="OrthoDB" id="642536at2759"/>
<evidence type="ECO:0000259" key="1">
    <source>
        <dbReference type="Pfam" id="PF03478"/>
    </source>
</evidence>